<dbReference type="InterPro" id="IPR025291">
    <property type="entry name" value="DUF4153"/>
</dbReference>
<feature type="region of interest" description="Disordered" evidence="1">
    <location>
        <begin position="1"/>
        <end position="200"/>
    </location>
</feature>
<dbReference type="Proteomes" id="UP001595816">
    <property type="component" value="Unassembled WGS sequence"/>
</dbReference>
<feature type="transmembrane region" description="Helical" evidence="2">
    <location>
        <begin position="239"/>
        <end position="257"/>
    </location>
</feature>
<keyword evidence="2" id="KW-0812">Transmembrane</keyword>
<comment type="caution">
    <text evidence="3">The sequence shown here is derived from an EMBL/GenBank/DDBJ whole genome shotgun (WGS) entry which is preliminary data.</text>
</comment>
<dbReference type="Pfam" id="PF13687">
    <property type="entry name" value="DUF4153"/>
    <property type="match status" value="1"/>
</dbReference>
<name>A0ABV8LFP8_9ACTN</name>
<keyword evidence="4" id="KW-1185">Reference proteome</keyword>
<feature type="transmembrane region" description="Helical" evidence="2">
    <location>
        <begin position="601"/>
        <end position="621"/>
    </location>
</feature>
<feature type="transmembrane region" description="Helical" evidence="2">
    <location>
        <begin position="293"/>
        <end position="311"/>
    </location>
</feature>
<keyword evidence="2" id="KW-1133">Transmembrane helix</keyword>
<sequence length="744" mass="78425">MSETPEQPLPPEEPTPSTPDAAEASTAEPPAAEPPTPPAKRARPAKKAAADADPSAAAPAAKKATPAKKAAPAKKATPAKAAPAKKATPAKKAALAKAVAAAAEPVETAEAAATAESATTAETAAVTAEATAQPVVPAQPAAQQPAPQQPVAQQPAAPQPVQQPGAQQPGAQQPVFAVPPQAPPGFPQQVPTGYPQQGPPYPPVPPAGYWTNPPGYAPRTPPPGFTQTRWPGPRHPAPALALLGILLGGLGFALALPLSKPGIGWPIAGLAAALGVGYAAWRSDAEVSRNDRIMRLVWGLAALALLTMSAIRASGLLTFYFVIGALACASLAAAGGKSVRAMLFGVVAAPIAGFRSIPWVAQSLAGMAARRAERRRAAGQEGDAAAASARSRRNANVMLSAVITLVLLLIFGALFASADAVFAHYLEAFFSRIGNVIPDWDAGNLILRIFLLCVGLLLAAGGVFLASNPPDLRGMESPGRPLFGRDLLALPLAALALLFVGFVAVQFTALFGGNTYILEHAQVTYAKYAVGGFRQLVVVSLLTLVIVAAAARWGHKEQRRERLTLRVLLGTLCVLSIVIVVSALTRLQLYVDTYGLTRERFAVAMLELFLGISFLLVLLAGWKMKAPWLSRAVLGIWVVMLLGAAALNPEHYIAQHNIERYQAGEKIDLWYLGALSADAVPALVNLPESARNCVLGDIDRDLREDKDDWYEWNWSREQARHLLAERYPAGFGPCQGRRGYDYQR</sequence>
<gene>
    <name evidence="3" type="ORF">ACFOZ4_02195</name>
</gene>
<accession>A0ABV8LFP8</accession>
<evidence type="ECO:0000313" key="3">
    <source>
        <dbReference type="EMBL" id="MFC4129418.1"/>
    </source>
</evidence>
<dbReference type="EMBL" id="JBHSAY010000003">
    <property type="protein sequence ID" value="MFC4129418.1"/>
    <property type="molecule type" value="Genomic_DNA"/>
</dbReference>
<feature type="transmembrane region" description="Helical" evidence="2">
    <location>
        <begin position="628"/>
        <end position="647"/>
    </location>
</feature>
<feature type="transmembrane region" description="Helical" evidence="2">
    <location>
        <begin position="563"/>
        <end position="589"/>
    </location>
</feature>
<organism evidence="3 4">
    <name type="scientific">Hamadaea flava</name>
    <dbReference type="NCBI Taxonomy" id="1742688"/>
    <lineage>
        <taxon>Bacteria</taxon>
        <taxon>Bacillati</taxon>
        <taxon>Actinomycetota</taxon>
        <taxon>Actinomycetes</taxon>
        <taxon>Micromonosporales</taxon>
        <taxon>Micromonosporaceae</taxon>
        <taxon>Hamadaea</taxon>
    </lineage>
</organism>
<feature type="transmembrane region" description="Helical" evidence="2">
    <location>
        <begin position="445"/>
        <end position="466"/>
    </location>
</feature>
<feature type="transmembrane region" description="Helical" evidence="2">
    <location>
        <begin position="532"/>
        <end position="551"/>
    </location>
</feature>
<feature type="compositionally biased region" description="Low complexity" evidence="1">
    <location>
        <begin position="51"/>
        <end position="179"/>
    </location>
</feature>
<feature type="compositionally biased region" description="Pro residues" evidence="1">
    <location>
        <begin position="7"/>
        <end position="17"/>
    </location>
</feature>
<feature type="transmembrane region" description="Helical" evidence="2">
    <location>
        <begin position="397"/>
        <end position="425"/>
    </location>
</feature>
<feature type="transmembrane region" description="Helical" evidence="2">
    <location>
        <begin position="317"/>
        <end position="334"/>
    </location>
</feature>
<feature type="transmembrane region" description="Helical" evidence="2">
    <location>
        <begin position="263"/>
        <end position="281"/>
    </location>
</feature>
<dbReference type="RefSeq" id="WP_253759348.1">
    <property type="nucleotide sequence ID" value="NZ_JAMZDZ010000001.1"/>
</dbReference>
<evidence type="ECO:0000256" key="2">
    <source>
        <dbReference type="SAM" id="Phobius"/>
    </source>
</evidence>
<evidence type="ECO:0000256" key="1">
    <source>
        <dbReference type="SAM" id="MobiDB-lite"/>
    </source>
</evidence>
<keyword evidence="2" id="KW-0472">Membrane</keyword>
<feature type="transmembrane region" description="Helical" evidence="2">
    <location>
        <begin position="487"/>
        <end position="512"/>
    </location>
</feature>
<feature type="compositionally biased region" description="Low complexity" evidence="1">
    <location>
        <begin position="187"/>
        <end position="196"/>
    </location>
</feature>
<feature type="compositionally biased region" description="Low complexity" evidence="1">
    <location>
        <begin position="18"/>
        <end position="30"/>
    </location>
</feature>
<proteinExistence type="predicted"/>
<evidence type="ECO:0000313" key="4">
    <source>
        <dbReference type="Proteomes" id="UP001595816"/>
    </source>
</evidence>
<reference evidence="4" key="1">
    <citation type="journal article" date="2019" name="Int. J. Syst. Evol. Microbiol.">
        <title>The Global Catalogue of Microorganisms (GCM) 10K type strain sequencing project: providing services to taxonomists for standard genome sequencing and annotation.</title>
        <authorList>
            <consortium name="The Broad Institute Genomics Platform"/>
            <consortium name="The Broad Institute Genome Sequencing Center for Infectious Disease"/>
            <person name="Wu L."/>
            <person name="Ma J."/>
        </authorList>
    </citation>
    <scope>NUCLEOTIDE SEQUENCE [LARGE SCALE GENOMIC DNA]</scope>
    <source>
        <strain evidence="4">CGMCC 4.7289</strain>
    </source>
</reference>
<protein>
    <submittedName>
        <fullName evidence="3">DUF4153 domain-containing protein</fullName>
    </submittedName>
</protein>